<protein>
    <recommendedName>
        <fullName evidence="3">Protein NUCLEAR FUSION DEFECTIVE 6, chloroplastic/mitochondrial</fullName>
    </recommendedName>
</protein>
<proteinExistence type="predicted"/>
<dbReference type="PANTHER" id="PTHR33156:SF9">
    <property type="entry name" value="PROTEIN NUCLEAR FUSION DEFECTIVE 6, CHLOROPLASTIC_MITOCHONDRIAL"/>
    <property type="match status" value="1"/>
</dbReference>
<dbReference type="Proteomes" id="UP001327560">
    <property type="component" value="Chromosome 1"/>
</dbReference>
<reference evidence="1 2" key="1">
    <citation type="submission" date="2023-10" db="EMBL/GenBank/DDBJ databases">
        <title>Chromosome-scale genome assembly provides insights into flower coloration mechanisms of Canna indica.</title>
        <authorList>
            <person name="Li C."/>
        </authorList>
    </citation>
    <scope>NUCLEOTIDE SEQUENCE [LARGE SCALE GENOMIC DNA]</scope>
    <source>
        <tissue evidence="1">Flower</tissue>
    </source>
</reference>
<dbReference type="PANTHER" id="PTHR33156">
    <property type="entry name" value="OS02G0230000 PROTEIN"/>
    <property type="match status" value="1"/>
</dbReference>
<dbReference type="EMBL" id="CP136890">
    <property type="protein sequence ID" value="WOK94928.1"/>
    <property type="molecule type" value="Genomic_DNA"/>
</dbReference>
<sequence>MASAGSRSLSRASLSSVRSYLARSKPAPRFVFTSHEPAAAAASASPSPARRFPSLSRSPVELGCCSGSLLPLHSAVAAARLTSCLSSSSRSCRDLLQGTHCRAFPGV</sequence>
<evidence type="ECO:0000313" key="2">
    <source>
        <dbReference type="Proteomes" id="UP001327560"/>
    </source>
</evidence>
<dbReference type="GO" id="GO:0005739">
    <property type="term" value="C:mitochondrion"/>
    <property type="evidence" value="ECO:0007669"/>
    <property type="project" value="TreeGrafter"/>
</dbReference>
<gene>
    <name evidence="1" type="ORF">Cni_G03633</name>
</gene>
<evidence type="ECO:0008006" key="3">
    <source>
        <dbReference type="Google" id="ProtNLM"/>
    </source>
</evidence>
<accession>A0AAQ3Q1Z5</accession>
<name>A0AAQ3Q1Z5_9LILI</name>
<evidence type="ECO:0000313" key="1">
    <source>
        <dbReference type="EMBL" id="WOK94928.1"/>
    </source>
</evidence>
<dbReference type="InterPro" id="IPR043459">
    <property type="entry name" value="NFD6/NOXY2-like"/>
</dbReference>
<dbReference type="AlphaFoldDB" id="A0AAQ3Q1Z5"/>
<organism evidence="1 2">
    <name type="scientific">Canna indica</name>
    <name type="common">Indian-shot</name>
    <dbReference type="NCBI Taxonomy" id="4628"/>
    <lineage>
        <taxon>Eukaryota</taxon>
        <taxon>Viridiplantae</taxon>
        <taxon>Streptophyta</taxon>
        <taxon>Embryophyta</taxon>
        <taxon>Tracheophyta</taxon>
        <taxon>Spermatophyta</taxon>
        <taxon>Magnoliopsida</taxon>
        <taxon>Liliopsida</taxon>
        <taxon>Zingiberales</taxon>
        <taxon>Cannaceae</taxon>
        <taxon>Canna</taxon>
    </lineage>
</organism>
<keyword evidence="2" id="KW-1185">Reference proteome</keyword>